<dbReference type="Pfam" id="PF08284">
    <property type="entry name" value="RVP_2"/>
    <property type="match status" value="1"/>
</dbReference>
<reference evidence="1" key="2">
    <citation type="submission" date="2015-03" db="UniProtKB">
        <authorList>
            <consortium name="EnsemblPlants"/>
        </authorList>
    </citation>
    <scope>IDENTIFICATION</scope>
</reference>
<dbReference type="AlphaFoldDB" id="A0A0D3CW23"/>
<sequence length="168" mass="18365">MRRDNIFFKCKGPYSKTHICPKKELHILTVINRYDVEILDEGDAAVDVTMNTDQVELSLNVFLGIDTPTTTKLMGVFGNVGAVVMIDSGATHNFVSPRVVEAKKLQLATDMRFQVLLGTGVTVEALGVCRGITFSLQDNFFQSDFVSLELGNVDVVLGCSGCAVWESV</sequence>
<evidence type="ECO:0008006" key="3">
    <source>
        <dbReference type="Google" id="ProtNLM"/>
    </source>
</evidence>
<reference evidence="1 2" key="1">
    <citation type="journal article" date="2014" name="Genome Biol.">
        <title>Transcriptome and methylome profiling reveals relics of genome dominance in the mesopolyploid Brassica oleracea.</title>
        <authorList>
            <person name="Parkin I.A."/>
            <person name="Koh C."/>
            <person name="Tang H."/>
            <person name="Robinson S.J."/>
            <person name="Kagale S."/>
            <person name="Clarke W.E."/>
            <person name="Town C.D."/>
            <person name="Nixon J."/>
            <person name="Krishnakumar V."/>
            <person name="Bidwell S.L."/>
            <person name="Denoeud F."/>
            <person name="Belcram H."/>
            <person name="Links M.G."/>
            <person name="Just J."/>
            <person name="Clarke C."/>
            <person name="Bender T."/>
            <person name="Huebert T."/>
            <person name="Mason A.S."/>
            <person name="Pires J.C."/>
            <person name="Barker G."/>
            <person name="Moore J."/>
            <person name="Walley P.G."/>
            <person name="Manoli S."/>
            <person name="Batley J."/>
            <person name="Edwards D."/>
            <person name="Nelson M.N."/>
            <person name="Wang X."/>
            <person name="Paterson A.H."/>
            <person name="King G."/>
            <person name="Bancroft I."/>
            <person name="Chalhoub B."/>
            <person name="Sharpe A.G."/>
        </authorList>
    </citation>
    <scope>NUCLEOTIDE SEQUENCE</scope>
    <source>
        <strain evidence="1 2">cv. TO1000</strain>
    </source>
</reference>
<dbReference type="Gramene" id="Bo6g081890.1">
    <property type="protein sequence ID" value="Bo6g081890.1"/>
    <property type="gene ID" value="Bo6g081890"/>
</dbReference>
<dbReference type="EnsemblPlants" id="Bo6g081890.1">
    <property type="protein sequence ID" value="Bo6g081890.1"/>
    <property type="gene ID" value="Bo6g081890"/>
</dbReference>
<dbReference type="HOGENOM" id="CLU_1588751_0_0_1"/>
<proteinExistence type="predicted"/>
<protein>
    <recommendedName>
        <fullName evidence="3">Aspartic peptidase DDI1-type domain-containing protein</fullName>
    </recommendedName>
</protein>
<dbReference type="InterPro" id="IPR021109">
    <property type="entry name" value="Peptidase_aspartic_dom_sf"/>
</dbReference>
<accession>A0A0D3CW23</accession>
<evidence type="ECO:0000313" key="2">
    <source>
        <dbReference type="Proteomes" id="UP000032141"/>
    </source>
</evidence>
<name>A0A0D3CW23_BRAOL</name>
<dbReference type="Gene3D" id="2.40.70.10">
    <property type="entry name" value="Acid Proteases"/>
    <property type="match status" value="1"/>
</dbReference>
<keyword evidence="2" id="KW-1185">Reference proteome</keyword>
<organism evidence="1 2">
    <name type="scientific">Brassica oleracea var. oleracea</name>
    <dbReference type="NCBI Taxonomy" id="109376"/>
    <lineage>
        <taxon>Eukaryota</taxon>
        <taxon>Viridiplantae</taxon>
        <taxon>Streptophyta</taxon>
        <taxon>Embryophyta</taxon>
        <taxon>Tracheophyta</taxon>
        <taxon>Spermatophyta</taxon>
        <taxon>Magnoliopsida</taxon>
        <taxon>eudicotyledons</taxon>
        <taxon>Gunneridae</taxon>
        <taxon>Pentapetalae</taxon>
        <taxon>rosids</taxon>
        <taxon>malvids</taxon>
        <taxon>Brassicales</taxon>
        <taxon>Brassicaceae</taxon>
        <taxon>Brassiceae</taxon>
        <taxon>Brassica</taxon>
    </lineage>
</organism>
<dbReference type="CDD" id="cd00303">
    <property type="entry name" value="retropepsin_like"/>
    <property type="match status" value="1"/>
</dbReference>
<evidence type="ECO:0000313" key="1">
    <source>
        <dbReference type="EnsemblPlants" id="Bo6g081890.1"/>
    </source>
</evidence>
<dbReference type="Proteomes" id="UP000032141">
    <property type="component" value="Chromosome C6"/>
</dbReference>
<dbReference type="OMA" id="YSKTHIC"/>